<dbReference type="AlphaFoldDB" id="A0A4R7CBL3"/>
<feature type="transmembrane region" description="Helical" evidence="1">
    <location>
        <begin position="65"/>
        <end position="81"/>
    </location>
</feature>
<dbReference type="CDD" id="cd07302">
    <property type="entry name" value="CHD"/>
    <property type="match status" value="1"/>
</dbReference>
<evidence type="ECO:0000259" key="2">
    <source>
        <dbReference type="PROSITE" id="PS50125"/>
    </source>
</evidence>
<feature type="transmembrane region" description="Helical" evidence="1">
    <location>
        <begin position="120"/>
        <end position="139"/>
    </location>
</feature>
<dbReference type="GO" id="GO:0035556">
    <property type="term" value="P:intracellular signal transduction"/>
    <property type="evidence" value="ECO:0007669"/>
    <property type="project" value="InterPro"/>
</dbReference>
<dbReference type="RefSeq" id="WP_133769373.1">
    <property type="nucleotide sequence ID" value="NZ_SNZR01000011.1"/>
</dbReference>
<sequence length="441" mass="46634">MASPLPDTGARSDGMFREAHRRALQGAGLVRAVLGILLYVVIAAAGSDLQPDEIAVQRQVEAGKIFVIVFSLIGLMVHVLARKDIGTLVLPYVTVVTDATLILGNLAYNHLTTGIPGNMTFLFPVIWVVPIALAANAIYLRPGLQIVATAIYLVGIPAISLAAGYVKGDDRVQAVLPLLSSLGQNPNEVRMAMLVASGLVLVLAAYQGQRLLGHAVHQMALRLNLTRYLPQELAPVLSEGSFEELRAGQRMPVALLFVDIRGSTALSGAMDPAALARFITAFRRRVARAAAQHGGIIDKFVGDGAFVVFGVPRPGEDDAARALACALTLADLVERWNAKRGFDPPVRVGIGVHCGEVFCGVVGDDDRLEFTVLGEPVNVASRLESATKTFGESILASSDVIDAAGEDRAHWREVSTEPLRGVGRSIAILAPLAVDAGAPAT</sequence>
<dbReference type="GO" id="GO:0004016">
    <property type="term" value="F:adenylate cyclase activity"/>
    <property type="evidence" value="ECO:0007669"/>
    <property type="project" value="UniProtKB-ARBA"/>
</dbReference>
<proteinExistence type="predicted"/>
<gene>
    <name evidence="3" type="ORF">EV668_1773</name>
</gene>
<dbReference type="InterPro" id="IPR050697">
    <property type="entry name" value="Adenylyl/Guanylyl_Cyclase_3/4"/>
</dbReference>
<dbReference type="GO" id="GO:0009190">
    <property type="term" value="P:cyclic nucleotide biosynthetic process"/>
    <property type="evidence" value="ECO:0007669"/>
    <property type="project" value="InterPro"/>
</dbReference>
<dbReference type="InterPro" id="IPR029787">
    <property type="entry name" value="Nucleotide_cyclase"/>
</dbReference>
<feature type="transmembrane region" description="Helical" evidence="1">
    <location>
        <begin position="88"/>
        <end position="108"/>
    </location>
</feature>
<keyword evidence="1" id="KW-0472">Membrane</keyword>
<dbReference type="Proteomes" id="UP000295122">
    <property type="component" value="Unassembled WGS sequence"/>
</dbReference>
<evidence type="ECO:0000313" key="3">
    <source>
        <dbReference type="EMBL" id="TDR94486.1"/>
    </source>
</evidence>
<protein>
    <submittedName>
        <fullName evidence="3">Adenylate cyclase</fullName>
    </submittedName>
</protein>
<feature type="transmembrane region" description="Helical" evidence="1">
    <location>
        <begin position="146"/>
        <end position="166"/>
    </location>
</feature>
<keyword evidence="1" id="KW-1133">Transmembrane helix</keyword>
<accession>A0A4R7CBL3</accession>
<dbReference type="SMART" id="SM00044">
    <property type="entry name" value="CYCc"/>
    <property type="match status" value="1"/>
</dbReference>
<organism evidence="3 4">
    <name type="scientific">Enterovirga rhinocerotis</name>
    <dbReference type="NCBI Taxonomy" id="1339210"/>
    <lineage>
        <taxon>Bacteria</taxon>
        <taxon>Pseudomonadati</taxon>
        <taxon>Pseudomonadota</taxon>
        <taxon>Alphaproteobacteria</taxon>
        <taxon>Hyphomicrobiales</taxon>
        <taxon>Methylobacteriaceae</taxon>
        <taxon>Enterovirga</taxon>
    </lineage>
</organism>
<evidence type="ECO:0000313" key="4">
    <source>
        <dbReference type="Proteomes" id="UP000295122"/>
    </source>
</evidence>
<dbReference type="PROSITE" id="PS50125">
    <property type="entry name" value="GUANYLATE_CYCLASE_2"/>
    <property type="match status" value="1"/>
</dbReference>
<dbReference type="OrthoDB" id="9789782at2"/>
<dbReference type="InterPro" id="IPR001054">
    <property type="entry name" value="A/G_cyclase"/>
</dbReference>
<name>A0A4R7CBL3_9HYPH</name>
<dbReference type="Gene3D" id="3.30.70.1230">
    <property type="entry name" value="Nucleotide cyclase"/>
    <property type="match status" value="1"/>
</dbReference>
<dbReference type="PANTHER" id="PTHR43081">
    <property type="entry name" value="ADENYLATE CYCLASE, TERMINAL-DIFFERENTIATION SPECIFIC-RELATED"/>
    <property type="match status" value="1"/>
</dbReference>
<dbReference type="EMBL" id="SNZR01000011">
    <property type="protein sequence ID" value="TDR94486.1"/>
    <property type="molecule type" value="Genomic_DNA"/>
</dbReference>
<dbReference type="PANTHER" id="PTHR43081:SF1">
    <property type="entry name" value="ADENYLATE CYCLASE, TERMINAL-DIFFERENTIATION SPECIFIC"/>
    <property type="match status" value="1"/>
</dbReference>
<feature type="transmembrane region" description="Helical" evidence="1">
    <location>
        <begin position="23"/>
        <end position="45"/>
    </location>
</feature>
<keyword evidence="4" id="KW-1185">Reference proteome</keyword>
<evidence type="ECO:0000256" key="1">
    <source>
        <dbReference type="SAM" id="Phobius"/>
    </source>
</evidence>
<feature type="domain" description="Guanylate cyclase" evidence="2">
    <location>
        <begin position="254"/>
        <end position="384"/>
    </location>
</feature>
<keyword evidence="1" id="KW-0812">Transmembrane</keyword>
<comment type="caution">
    <text evidence="3">The sequence shown here is derived from an EMBL/GenBank/DDBJ whole genome shotgun (WGS) entry which is preliminary data.</text>
</comment>
<dbReference type="SUPFAM" id="SSF55073">
    <property type="entry name" value="Nucleotide cyclase"/>
    <property type="match status" value="1"/>
</dbReference>
<reference evidence="3 4" key="1">
    <citation type="submission" date="2019-03" db="EMBL/GenBank/DDBJ databases">
        <title>Genomic Encyclopedia of Type Strains, Phase IV (KMG-IV): sequencing the most valuable type-strain genomes for metagenomic binning, comparative biology and taxonomic classification.</title>
        <authorList>
            <person name="Goeker M."/>
        </authorList>
    </citation>
    <scope>NUCLEOTIDE SEQUENCE [LARGE SCALE GENOMIC DNA]</scope>
    <source>
        <strain evidence="3 4">DSM 25903</strain>
    </source>
</reference>
<dbReference type="Pfam" id="PF00211">
    <property type="entry name" value="Guanylate_cyc"/>
    <property type="match status" value="1"/>
</dbReference>